<protein>
    <submittedName>
        <fullName evidence="1">Uncharacterized protein</fullName>
    </submittedName>
</protein>
<proteinExistence type="predicted"/>
<keyword evidence="2" id="KW-1185">Reference proteome</keyword>
<organism evidence="1 2">
    <name type="scientific">Trichonephila clavata</name>
    <name type="common">Joro spider</name>
    <name type="synonym">Nephila clavata</name>
    <dbReference type="NCBI Taxonomy" id="2740835"/>
    <lineage>
        <taxon>Eukaryota</taxon>
        <taxon>Metazoa</taxon>
        <taxon>Ecdysozoa</taxon>
        <taxon>Arthropoda</taxon>
        <taxon>Chelicerata</taxon>
        <taxon>Arachnida</taxon>
        <taxon>Araneae</taxon>
        <taxon>Araneomorphae</taxon>
        <taxon>Entelegynae</taxon>
        <taxon>Araneoidea</taxon>
        <taxon>Nephilidae</taxon>
        <taxon>Trichonephila</taxon>
    </lineage>
</organism>
<sequence>MYWLTSIQQTVAIPFLHFRCVQSVFLPNIMPRYSKGPGLSQPTIDVREGGYGMDMAFLENGLGTYSVADVHCYWSSAHKVYIRIFIVHVIRHCYRMQFNNHTLCDTHP</sequence>
<comment type="caution">
    <text evidence="1">The sequence shown here is derived from an EMBL/GenBank/DDBJ whole genome shotgun (WGS) entry which is preliminary data.</text>
</comment>
<name>A0A8X6G8E1_TRICU</name>
<dbReference type="Proteomes" id="UP000887116">
    <property type="component" value="Unassembled WGS sequence"/>
</dbReference>
<evidence type="ECO:0000313" key="2">
    <source>
        <dbReference type="Proteomes" id="UP000887116"/>
    </source>
</evidence>
<dbReference type="AlphaFoldDB" id="A0A8X6G8E1"/>
<evidence type="ECO:0000313" key="1">
    <source>
        <dbReference type="EMBL" id="GFQ97853.1"/>
    </source>
</evidence>
<reference evidence="1" key="1">
    <citation type="submission" date="2020-07" db="EMBL/GenBank/DDBJ databases">
        <title>Multicomponent nature underlies the extraordinary mechanical properties of spider dragline silk.</title>
        <authorList>
            <person name="Kono N."/>
            <person name="Nakamura H."/>
            <person name="Mori M."/>
            <person name="Yoshida Y."/>
            <person name="Ohtoshi R."/>
            <person name="Malay A.D."/>
            <person name="Moran D.A.P."/>
            <person name="Tomita M."/>
            <person name="Numata K."/>
            <person name="Arakawa K."/>
        </authorList>
    </citation>
    <scope>NUCLEOTIDE SEQUENCE</scope>
</reference>
<accession>A0A8X6G8E1</accession>
<gene>
    <name evidence="1" type="ORF">TNCT_475641</name>
</gene>
<dbReference type="EMBL" id="BMAO01034617">
    <property type="protein sequence ID" value="GFQ97853.1"/>
    <property type="molecule type" value="Genomic_DNA"/>
</dbReference>